<dbReference type="SMART" id="SM00558">
    <property type="entry name" value="JmjC"/>
    <property type="match status" value="1"/>
</dbReference>
<sequence>MPYVAKLTSMREPFVLTDTVFTTWRLARMANASQYLAGHPSFALLKNVKVSRRATMTDCNASMALPGAEARPSFDLREMTGEALFEKLADPKEEEKHYYYAKVDEDLKRDLQPNDFLWVSEDDKVANELYVWVSGTGIGPSVHYDMDHNIFTQAWGRKRFLLFPPWESKNLYPNPRIHPCNRKGQVDFDEPDLKRYPNLLKAKGYIADLKAGDVLYIPPFWWHKVYSLSPSISFSALSNSGIYHKLSGLYQHTFLFDHLEEEKKLGAILNFLKGLLEKIYGDGAVGFVKEMLESRWERLSLSEEEDSLGGYMEERIKLDFGSDIEFAVSILKSCQTLYGQDVDPNRQDIKAISSLELADFIEIILANAIGPQKVFPTLKSFYQMIQ</sequence>
<dbReference type="PROSITE" id="PS51184">
    <property type="entry name" value="JMJC"/>
    <property type="match status" value="1"/>
</dbReference>
<feature type="domain" description="JmjC" evidence="1">
    <location>
        <begin position="92"/>
        <end position="253"/>
    </location>
</feature>
<dbReference type="InterPro" id="IPR014710">
    <property type="entry name" value="RmlC-like_jellyroll"/>
</dbReference>
<evidence type="ECO:0000313" key="2">
    <source>
        <dbReference type="EMBL" id="NDV32477.1"/>
    </source>
</evidence>
<evidence type="ECO:0000259" key="1">
    <source>
        <dbReference type="PROSITE" id="PS51184"/>
    </source>
</evidence>
<dbReference type="EMBL" id="GIBP01003508">
    <property type="protein sequence ID" value="NDV32477.1"/>
    <property type="molecule type" value="Transcribed_RNA"/>
</dbReference>
<dbReference type="PANTHER" id="PTHR12461:SF105">
    <property type="entry name" value="HYPOXIA-INDUCIBLE FACTOR 1-ALPHA INHIBITOR"/>
    <property type="match status" value="1"/>
</dbReference>
<reference evidence="2" key="1">
    <citation type="journal article" date="2020" name="J. Eukaryot. Microbiol.">
        <title>De novo Sequencing, Assembly and Annotation of the Transcriptome for the Free-Living Testate Amoeba Arcella intermedia.</title>
        <authorList>
            <person name="Ribeiro G.M."/>
            <person name="Porfirio-Sousa A.L."/>
            <person name="Maurer-Alcala X.X."/>
            <person name="Katz L.A."/>
            <person name="Lahr D.J.G."/>
        </authorList>
    </citation>
    <scope>NUCLEOTIDE SEQUENCE</scope>
</reference>
<dbReference type="InterPro" id="IPR003347">
    <property type="entry name" value="JmjC_dom"/>
</dbReference>
<proteinExistence type="predicted"/>
<dbReference type="InterPro" id="IPR041667">
    <property type="entry name" value="Cupin_8"/>
</dbReference>
<accession>A0A6B2L6H6</accession>
<dbReference type="AlphaFoldDB" id="A0A6B2L6H6"/>
<dbReference type="PANTHER" id="PTHR12461">
    <property type="entry name" value="HYPOXIA-INDUCIBLE FACTOR 1 ALPHA INHIBITOR-RELATED"/>
    <property type="match status" value="1"/>
</dbReference>
<dbReference type="Pfam" id="PF13621">
    <property type="entry name" value="Cupin_8"/>
    <property type="match status" value="1"/>
</dbReference>
<name>A0A6B2L6H6_9EUKA</name>
<dbReference type="SUPFAM" id="SSF51197">
    <property type="entry name" value="Clavaminate synthase-like"/>
    <property type="match status" value="1"/>
</dbReference>
<organism evidence="2">
    <name type="scientific">Arcella intermedia</name>
    <dbReference type="NCBI Taxonomy" id="1963864"/>
    <lineage>
        <taxon>Eukaryota</taxon>
        <taxon>Amoebozoa</taxon>
        <taxon>Tubulinea</taxon>
        <taxon>Elardia</taxon>
        <taxon>Arcellinida</taxon>
        <taxon>Sphaerothecina</taxon>
        <taxon>Arcellidae</taxon>
        <taxon>Arcella</taxon>
    </lineage>
</organism>
<protein>
    <recommendedName>
        <fullName evidence="1">JmjC domain-containing protein</fullName>
    </recommendedName>
</protein>
<dbReference type="Gene3D" id="2.60.120.10">
    <property type="entry name" value="Jelly Rolls"/>
    <property type="match status" value="1"/>
</dbReference>